<evidence type="ECO:0000256" key="1">
    <source>
        <dbReference type="SAM" id="MobiDB-lite"/>
    </source>
</evidence>
<evidence type="ECO:0000313" key="3">
    <source>
        <dbReference type="Proteomes" id="UP000637383"/>
    </source>
</evidence>
<evidence type="ECO:0000313" key="2">
    <source>
        <dbReference type="EMBL" id="MBD2736984.1"/>
    </source>
</evidence>
<sequence length="50" mass="5602">MGHRAWGDETGRRVFPSTPCTPPLSLSSASFQCPMPYAPFNYVQKSRLTK</sequence>
<name>A0ABR8KBS4_9NOSO</name>
<keyword evidence="3" id="KW-1185">Reference proteome</keyword>
<protein>
    <submittedName>
        <fullName evidence="2">Uncharacterized protein</fullName>
    </submittedName>
</protein>
<comment type="caution">
    <text evidence="2">The sequence shown here is derived from an EMBL/GenBank/DDBJ whole genome shotgun (WGS) entry which is preliminary data.</text>
</comment>
<feature type="compositionally biased region" description="Basic and acidic residues" evidence="1">
    <location>
        <begin position="1"/>
        <end position="12"/>
    </location>
</feature>
<reference evidence="2 3" key="1">
    <citation type="journal article" date="2020" name="ISME J.">
        <title>Comparative genomics reveals insights into cyanobacterial evolution and habitat adaptation.</title>
        <authorList>
            <person name="Chen M.Y."/>
            <person name="Teng W.K."/>
            <person name="Zhao L."/>
            <person name="Hu C.X."/>
            <person name="Zhou Y.K."/>
            <person name="Han B.P."/>
            <person name="Song L.R."/>
            <person name="Shu W.S."/>
        </authorList>
    </citation>
    <scope>NUCLEOTIDE SEQUENCE [LARGE SCALE GENOMIC DNA]</scope>
    <source>
        <strain evidence="2 3">FACHB-159</strain>
    </source>
</reference>
<dbReference type="EMBL" id="JACJTU010000026">
    <property type="protein sequence ID" value="MBD2736984.1"/>
    <property type="molecule type" value="Genomic_DNA"/>
</dbReference>
<accession>A0ABR8KBS4</accession>
<gene>
    <name evidence="2" type="ORF">H6H03_24385</name>
</gene>
<proteinExistence type="predicted"/>
<organism evidence="2 3">
    <name type="scientific">Nostoc paludosum FACHB-159</name>
    <dbReference type="NCBI Taxonomy" id="2692908"/>
    <lineage>
        <taxon>Bacteria</taxon>
        <taxon>Bacillati</taxon>
        <taxon>Cyanobacteriota</taxon>
        <taxon>Cyanophyceae</taxon>
        <taxon>Nostocales</taxon>
        <taxon>Nostocaceae</taxon>
        <taxon>Nostoc</taxon>
    </lineage>
</organism>
<feature type="region of interest" description="Disordered" evidence="1">
    <location>
        <begin position="1"/>
        <end position="21"/>
    </location>
</feature>
<dbReference type="Proteomes" id="UP000637383">
    <property type="component" value="Unassembled WGS sequence"/>
</dbReference>